<feature type="region of interest" description="Disordered" evidence="1">
    <location>
        <begin position="203"/>
        <end position="228"/>
    </location>
</feature>
<proteinExistence type="predicted"/>
<evidence type="ECO:0000313" key="2">
    <source>
        <dbReference type="EMBL" id="GFZ16134.1"/>
    </source>
</evidence>
<dbReference type="Proteomes" id="UP000585474">
    <property type="component" value="Unassembled WGS sequence"/>
</dbReference>
<organism evidence="2 3">
    <name type="scientific">Actinidia rufa</name>
    <dbReference type="NCBI Taxonomy" id="165716"/>
    <lineage>
        <taxon>Eukaryota</taxon>
        <taxon>Viridiplantae</taxon>
        <taxon>Streptophyta</taxon>
        <taxon>Embryophyta</taxon>
        <taxon>Tracheophyta</taxon>
        <taxon>Spermatophyta</taxon>
        <taxon>Magnoliopsida</taxon>
        <taxon>eudicotyledons</taxon>
        <taxon>Gunneridae</taxon>
        <taxon>Pentapetalae</taxon>
        <taxon>asterids</taxon>
        <taxon>Ericales</taxon>
        <taxon>Actinidiaceae</taxon>
        <taxon>Actinidia</taxon>
    </lineage>
</organism>
<evidence type="ECO:0000313" key="3">
    <source>
        <dbReference type="Proteomes" id="UP000585474"/>
    </source>
</evidence>
<reference evidence="2 3" key="1">
    <citation type="submission" date="2019-07" db="EMBL/GenBank/DDBJ databases">
        <title>De Novo Assembly of kiwifruit Actinidia rufa.</title>
        <authorList>
            <person name="Sugita-Konishi S."/>
            <person name="Sato K."/>
            <person name="Mori E."/>
            <person name="Abe Y."/>
            <person name="Kisaki G."/>
            <person name="Hamano K."/>
            <person name="Suezawa K."/>
            <person name="Otani M."/>
            <person name="Fukuda T."/>
            <person name="Manabe T."/>
            <person name="Gomi K."/>
            <person name="Tabuchi M."/>
            <person name="Akimitsu K."/>
            <person name="Kataoka I."/>
        </authorList>
    </citation>
    <scope>NUCLEOTIDE SEQUENCE [LARGE SCALE GENOMIC DNA]</scope>
    <source>
        <strain evidence="3">cv. Fuchu</strain>
    </source>
</reference>
<gene>
    <name evidence="2" type="ORF">Acr_25g0005430</name>
</gene>
<comment type="caution">
    <text evidence="2">The sequence shown here is derived from an EMBL/GenBank/DDBJ whole genome shotgun (WGS) entry which is preliminary data.</text>
</comment>
<feature type="compositionally biased region" description="Basic residues" evidence="1">
    <location>
        <begin position="215"/>
        <end position="224"/>
    </location>
</feature>
<protein>
    <submittedName>
        <fullName evidence="2">Uncharacterized protein</fullName>
    </submittedName>
</protein>
<accession>A0A7J0H028</accession>
<name>A0A7J0H028_9ERIC</name>
<keyword evidence="3" id="KW-1185">Reference proteome</keyword>
<dbReference type="EMBL" id="BJWL01000025">
    <property type="protein sequence ID" value="GFZ16134.1"/>
    <property type="molecule type" value="Genomic_DNA"/>
</dbReference>
<sequence length="341" mass="37789">MAEIKHCLATFDRPLLRLSQSKLGISSSGGALSGGRINSERRGGVQGRLLFERLGSRSGSLNFEEIRAPNTLFVNGGSVCLTKASTVTGAFVPVLMASSRASKSRIFYETLKRNSFHVWTDLVRGAYPSLVRSKELYKAGVVLVHDPHLFGHAMYFVMETFQIWNLACVGHGRSSIIQGAASTWSGNQQSILLGLLGTGPRMLKGRPTQTNRNKGPGRGRSKPLRRGDQTKAMIADGVMGRVRGSRRDPRKDEILVEMEILSTLPRPRARRRQYFNSDQLMSILMMALASSVETAWRGSVDSFYLGQEGSEIKFGVLNAEMGLRRMDVWRCSVSLRSRYLS</sequence>
<dbReference type="AlphaFoldDB" id="A0A7J0H028"/>
<evidence type="ECO:0000256" key="1">
    <source>
        <dbReference type="SAM" id="MobiDB-lite"/>
    </source>
</evidence>